<evidence type="ECO:0000256" key="6">
    <source>
        <dbReference type="ARBA" id="ARBA00024209"/>
    </source>
</evidence>
<feature type="domain" description="RING-type" evidence="9">
    <location>
        <begin position="115"/>
        <end position="157"/>
    </location>
</feature>
<dbReference type="Proteomes" id="UP001140206">
    <property type="component" value="Chromosome 2"/>
</dbReference>
<feature type="transmembrane region" description="Helical" evidence="8">
    <location>
        <begin position="40"/>
        <end position="60"/>
    </location>
</feature>
<evidence type="ECO:0000256" key="4">
    <source>
        <dbReference type="ARBA" id="ARBA00022771"/>
    </source>
</evidence>
<protein>
    <recommendedName>
        <fullName evidence="2">RING-type E3 ubiquitin transferase</fullName>
        <ecNumber evidence="2">2.3.2.27</ecNumber>
    </recommendedName>
</protein>
<dbReference type="PANTHER" id="PTHR14155:SF627">
    <property type="entry name" value="OS06G0192800 PROTEIN"/>
    <property type="match status" value="1"/>
</dbReference>
<gene>
    <name evidence="10" type="ORF">LUZ62_040152</name>
</gene>
<dbReference type="PANTHER" id="PTHR14155">
    <property type="entry name" value="RING FINGER DOMAIN-CONTAINING"/>
    <property type="match status" value="1"/>
</dbReference>
<keyword evidence="8" id="KW-1133">Transmembrane helix</keyword>
<evidence type="ECO:0000256" key="1">
    <source>
        <dbReference type="ARBA" id="ARBA00000900"/>
    </source>
</evidence>
<comment type="caution">
    <text evidence="10">The sequence shown here is derived from an EMBL/GenBank/DDBJ whole genome shotgun (WGS) entry which is preliminary data.</text>
</comment>
<organism evidence="10 11">
    <name type="scientific">Rhynchospora pubera</name>
    <dbReference type="NCBI Taxonomy" id="906938"/>
    <lineage>
        <taxon>Eukaryota</taxon>
        <taxon>Viridiplantae</taxon>
        <taxon>Streptophyta</taxon>
        <taxon>Embryophyta</taxon>
        <taxon>Tracheophyta</taxon>
        <taxon>Spermatophyta</taxon>
        <taxon>Magnoliopsida</taxon>
        <taxon>Liliopsida</taxon>
        <taxon>Poales</taxon>
        <taxon>Cyperaceae</taxon>
        <taxon>Cyperoideae</taxon>
        <taxon>Rhynchosporeae</taxon>
        <taxon>Rhynchospora</taxon>
    </lineage>
</organism>
<dbReference type="GO" id="GO:0008270">
    <property type="term" value="F:zinc ion binding"/>
    <property type="evidence" value="ECO:0007669"/>
    <property type="project" value="UniProtKB-KW"/>
</dbReference>
<sequence>MCRFMPKWLCTSLRIILSEYTIFIATLPVSYMFLRPVRASLLSAGAFIFCTVFALCSRYASRRQESQQQDEGAASNRAIVPEPSNLQHFDVLAPSLINALPTYVFKTEGVDILECTVCLSGIHHGDIVKQLPFCTHLFHKDCIDKWLGLHSTCPVCRIMVNSDLKAEVTLKVGC</sequence>
<keyword evidence="11" id="KW-1185">Reference proteome</keyword>
<proteinExistence type="inferred from homology"/>
<accession>A0AAV8FDX5</accession>
<comment type="catalytic activity">
    <reaction evidence="1">
        <text>S-ubiquitinyl-[E2 ubiquitin-conjugating enzyme]-L-cysteine + [acceptor protein]-L-lysine = [E2 ubiquitin-conjugating enzyme]-L-cysteine + N(6)-ubiquitinyl-[acceptor protein]-L-lysine.</text>
        <dbReference type="EC" id="2.3.2.27"/>
    </reaction>
</comment>
<keyword evidence="8" id="KW-0812">Transmembrane</keyword>
<name>A0AAV8FDX5_9POAL</name>
<evidence type="ECO:0000259" key="9">
    <source>
        <dbReference type="PROSITE" id="PS50089"/>
    </source>
</evidence>
<dbReference type="SUPFAM" id="SSF57850">
    <property type="entry name" value="RING/U-box"/>
    <property type="match status" value="1"/>
</dbReference>
<keyword evidence="8" id="KW-0472">Membrane</keyword>
<dbReference type="InterPro" id="IPR053238">
    <property type="entry name" value="RING-H2_zinc_finger"/>
</dbReference>
<evidence type="ECO:0000313" key="10">
    <source>
        <dbReference type="EMBL" id="KAJ4788906.1"/>
    </source>
</evidence>
<dbReference type="PROSITE" id="PS50089">
    <property type="entry name" value="ZF_RING_2"/>
    <property type="match status" value="1"/>
</dbReference>
<dbReference type="Pfam" id="PF13639">
    <property type="entry name" value="zf-RING_2"/>
    <property type="match status" value="1"/>
</dbReference>
<dbReference type="SMART" id="SM00184">
    <property type="entry name" value="RING"/>
    <property type="match status" value="1"/>
</dbReference>
<evidence type="ECO:0000256" key="8">
    <source>
        <dbReference type="SAM" id="Phobius"/>
    </source>
</evidence>
<dbReference type="GO" id="GO:0061630">
    <property type="term" value="F:ubiquitin protein ligase activity"/>
    <property type="evidence" value="ECO:0007669"/>
    <property type="project" value="UniProtKB-EC"/>
</dbReference>
<keyword evidence="5" id="KW-0862">Zinc</keyword>
<evidence type="ECO:0000256" key="5">
    <source>
        <dbReference type="ARBA" id="ARBA00022833"/>
    </source>
</evidence>
<dbReference type="EMBL" id="JAMFTS010000002">
    <property type="protein sequence ID" value="KAJ4788906.1"/>
    <property type="molecule type" value="Genomic_DNA"/>
</dbReference>
<keyword evidence="3" id="KW-0479">Metal-binding</keyword>
<feature type="transmembrane region" description="Helical" evidence="8">
    <location>
        <begin position="12"/>
        <end position="34"/>
    </location>
</feature>
<reference evidence="10" key="1">
    <citation type="submission" date="2022-08" db="EMBL/GenBank/DDBJ databases">
        <authorList>
            <person name="Marques A."/>
        </authorList>
    </citation>
    <scope>NUCLEOTIDE SEQUENCE</scope>
    <source>
        <strain evidence="10">RhyPub2mFocal</strain>
        <tissue evidence="10">Leaves</tissue>
    </source>
</reference>
<keyword evidence="4 7" id="KW-0863">Zinc-finger</keyword>
<evidence type="ECO:0000256" key="7">
    <source>
        <dbReference type="PROSITE-ProRule" id="PRU00175"/>
    </source>
</evidence>
<comment type="similarity">
    <text evidence="6">Belongs to the RING-type zinc finger family. ATL subfamily.</text>
</comment>
<dbReference type="InterPro" id="IPR001841">
    <property type="entry name" value="Znf_RING"/>
</dbReference>
<dbReference type="InterPro" id="IPR013083">
    <property type="entry name" value="Znf_RING/FYVE/PHD"/>
</dbReference>
<dbReference type="EC" id="2.3.2.27" evidence="2"/>
<evidence type="ECO:0000256" key="2">
    <source>
        <dbReference type="ARBA" id="ARBA00012483"/>
    </source>
</evidence>
<evidence type="ECO:0000313" key="11">
    <source>
        <dbReference type="Proteomes" id="UP001140206"/>
    </source>
</evidence>
<dbReference type="AlphaFoldDB" id="A0AAV8FDX5"/>
<dbReference type="Gene3D" id="3.30.40.10">
    <property type="entry name" value="Zinc/RING finger domain, C3HC4 (zinc finger)"/>
    <property type="match status" value="1"/>
</dbReference>
<evidence type="ECO:0000256" key="3">
    <source>
        <dbReference type="ARBA" id="ARBA00022723"/>
    </source>
</evidence>